<protein>
    <submittedName>
        <fullName evidence="1">15604_t:CDS:1</fullName>
    </submittedName>
</protein>
<organism evidence="1 2">
    <name type="scientific">Cetraspora pellucida</name>
    <dbReference type="NCBI Taxonomy" id="1433469"/>
    <lineage>
        <taxon>Eukaryota</taxon>
        <taxon>Fungi</taxon>
        <taxon>Fungi incertae sedis</taxon>
        <taxon>Mucoromycota</taxon>
        <taxon>Glomeromycotina</taxon>
        <taxon>Glomeromycetes</taxon>
        <taxon>Diversisporales</taxon>
        <taxon>Gigasporaceae</taxon>
        <taxon>Cetraspora</taxon>
    </lineage>
</organism>
<proteinExistence type="predicted"/>
<dbReference type="EMBL" id="CAJVPW010031765">
    <property type="protein sequence ID" value="CAG8727264.1"/>
    <property type="molecule type" value="Genomic_DNA"/>
</dbReference>
<keyword evidence="2" id="KW-1185">Reference proteome</keyword>
<sequence length="65" mass="7617">MRCILEPADEHLNYQDNVAIELISDNSELEQLSNNAYIQQLSESNYKLMQKFCAKINKLKHKFCP</sequence>
<evidence type="ECO:0000313" key="1">
    <source>
        <dbReference type="EMBL" id="CAG8727264.1"/>
    </source>
</evidence>
<dbReference type="Proteomes" id="UP000789366">
    <property type="component" value="Unassembled WGS sequence"/>
</dbReference>
<accession>A0ACA9PX86</accession>
<feature type="non-terminal residue" evidence="1">
    <location>
        <position position="65"/>
    </location>
</feature>
<reference evidence="1" key="1">
    <citation type="submission" date="2021-06" db="EMBL/GenBank/DDBJ databases">
        <authorList>
            <person name="Kallberg Y."/>
            <person name="Tangrot J."/>
            <person name="Rosling A."/>
        </authorList>
    </citation>
    <scope>NUCLEOTIDE SEQUENCE</scope>
    <source>
        <strain evidence="1">28 12/20/2015</strain>
    </source>
</reference>
<name>A0ACA9PX86_9GLOM</name>
<comment type="caution">
    <text evidence="1">The sequence shown here is derived from an EMBL/GenBank/DDBJ whole genome shotgun (WGS) entry which is preliminary data.</text>
</comment>
<gene>
    <name evidence="1" type="ORF">SPELUC_LOCUS12845</name>
</gene>
<evidence type="ECO:0000313" key="2">
    <source>
        <dbReference type="Proteomes" id="UP000789366"/>
    </source>
</evidence>